<comment type="caution">
    <text evidence="1">The sequence shown here is derived from an EMBL/GenBank/DDBJ whole genome shotgun (WGS) entry which is preliminary data.</text>
</comment>
<dbReference type="EMBL" id="JAFHDT010000002">
    <property type="protein sequence ID" value="KAI7813537.1"/>
    <property type="molecule type" value="Genomic_DNA"/>
</dbReference>
<organism evidence="1 2">
    <name type="scientific">Triplophysa rosa</name>
    <name type="common">Cave loach</name>
    <dbReference type="NCBI Taxonomy" id="992332"/>
    <lineage>
        <taxon>Eukaryota</taxon>
        <taxon>Metazoa</taxon>
        <taxon>Chordata</taxon>
        <taxon>Craniata</taxon>
        <taxon>Vertebrata</taxon>
        <taxon>Euteleostomi</taxon>
        <taxon>Actinopterygii</taxon>
        <taxon>Neopterygii</taxon>
        <taxon>Teleostei</taxon>
        <taxon>Ostariophysi</taxon>
        <taxon>Cypriniformes</taxon>
        <taxon>Nemacheilidae</taxon>
        <taxon>Triplophysa</taxon>
    </lineage>
</organism>
<evidence type="ECO:0000313" key="1">
    <source>
        <dbReference type="EMBL" id="KAI7813537.1"/>
    </source>
</evidence>
<dbReference type="Proteomes" id="UP001059041">
    <property type="component" value="Linkage Group LG2"/>
</dbReference>
<sequence>MVGKAPTDAAQHPCFPIRVCVRERQRARLKGVADADKSHAGGKPTEPSLYRTSEVRLYIPQDLYFISPAGKMERDIRHPHI</sequence>
<proteinExistence type="predicted"/>
<protein>
    <submittedName>
        <fullName evidence="1">Uncharacterized protein</fullName>
    </submittedName>
</protein>
<keyword evidence="2" id="KW-1185">Reference proteome</keyword>
<evidence type="ECO:0000313" key="2">
    <source>
        <dbReference type="Proteomes" id="UP001059041"/>
    </source>
</evidence>
<dbReference type="AlphaFoldDB" id="A0A9W8CBC1"/>
<accession>A0A9W8CBC1</accession>
<name>A0A9W8CBC1_TRIRA</name>
<reference evidence="1" key="1">
    <citation type="submission" date="2021-02" db="EMBL/GenBank/DDBJ databases">
        <title>Comparative genomics reveals that relaxation of natural selection precedes convergent phenotypic evolution of cavefish.</title>
        <authorList>
            <person name="Peng Z."/>
        </authorList>
    </citation>
    <scope>NUCLEOTIDE SEQUENCE</scope>
    <source>
        <tissue evidence="1">Muscle</tissue>
    </source>
</reference>
<gene>
    <name evidence="1" type="ORF">IRJ41_018616</name>
</gene>